<dbReference type="Pfam" id="PF00583">
    <property type="entry name" value="Acetyltransf_1"/>
    <property type="match status" value="1"/>
</dbReference>
<accession>A0A1L7XI82</accession>
<dbReference type="InterPro" id="IPR016181">
    <property type="entry name" value="Acyl_CoA_acyltransferase"/>
</dbReference>
<proteinExistence type="predicted"/>
<dbReference type="PANTHER" id="PTHR42791">
    <property type="entry name" value="GNAT FAMILY ACETYLTRANSFERASE"/>
    <property type="match status" value="1"/>
</dbReference>
<evidence type="ECO:0000256" key="1">
    <source>
        <dbReference type="SAM" id="MobiDB-lite"/>
    </source>
</evidence>
<feature type="domain" description="N-acetyltransferase" evidence="2">
    <location>
        <begin position="6"/>
        <end position="216"/>
    </location>
</feature>
<organism evidence="3 4">
    <name type="scientific">Phialocephala subalpina</name>
    <dbReference type="NCBI Taxonomy" id="576137"/>
    <lineage>
        <taxon>Eukaryota</taxon>
        <taxon>Fungi</taxon>
        <taxon>Dikarya</taxon>
        <taxon>Ascomycota</taxon>
        <taxon>Pezizomycotina</taxon>
        <taxon>Leotiomycetes</taxon>
        <taxon>Helotiales</taxon>
        <taxon>Mollisiaceae</taxon>
        <taxon>Phialocephala</taxon>
        <taxon>Phialocephala fortinii species complex</taxon>
    </lineage>
</organism>
<dbReference type="InterPro" id="IPR000182">
    <property type="entry name" value="GNAT_dom"/>
</dbReference>
<protein>
    <recommendedName>
        <fullName evidence="2">N-acetyltransferase domain-containing protein</fullName>
    </recommendedName>
</protein>
<dbReference type="SUPFAM" id="SSF55729">
    <property type="entry name" value="Acyl-CoA N-acyltransferases (Nat)"/>
    <property type="match status" value="1"/>
</dbReference>
<dbReference type="EMBL" id="FJOG01000028">
    <property type="protein sequence ID" value="CZR64743.1"/>
    <property type="molecule type" value="Genomic_DNA"/>
</dbReference>
<dbReference type="CDD" id="cd04301">
    <property type="entry name" value="NAT_SF"/>
    <property type="match status" value="1"/>
</dbReference>
<feature type="compositionally biased region" description="Basic and acidic residues" evidence="1">
    <location>
        <begin position="96"/>
        <end position="107"/>
    </location>
</feature>
<gene>
    <name evidence="3" type="ORF">PAC_14642</name>
</gene>
<keyword evidence="4" id="KW-1185">Reference proteome</keyword>
<dbReference type="AlphaFoldDB" id="A0A1L7XI82"/>
<dbReference type="STRING" id="576137.A0A1L7XI82"/>
<dbReference type="InterPro" id="IPR052523">
    <property type="entry name" value="Trichothecene_AcTrans"/>
</dbReference>
<dbReference type="Proteomes" id="UP000184330">
    <property type="component" value="Unassembled WGS sequence"/>
</dbReference>
<dbReference type="OrthoDB" id="410198at2759"/>
<dbReference type="GO" id="GO:0016747">
    <property type="term" value="F:acyltransferase activity, transferring groups other than amino-acyl groups"/>
    <property type="evidence" value="ECO:0007669"/>
    <property type="project" value="InterPro"/>
</dbReference>
<dbReference type="PANTHER" id="PTHR42791:SF1">
    <property type="entry name" value="N-ACETYLTRANSFERASE DOMAIN-CONTAINING PROTEIN"/>
    <property type="match status" value="1"/>
</dbReference>
<evidence type="ECO:0000313" key="3">
    <source>
        <dbReference type="EMBL" id="CZR64743.1"/>
    </source>
</evidence>
<feature type="region of interest" description="Disordered" evidence="1">
    <location>
        <begin position="86"/>
        <end position="107"/>
    </location>
</feature>
<evidence type="ECO:0000313" key="4">
    <source>
        <dbReference type="Proteomes" id="UP000184330"/>
    </source>
</evidence>
<sequence length="222" mass="24993">MATSSIVLSSAKQEDASDLAALIQENWHYKTIYPFLYPQCWEDPASVHEHILADEQKTLENTKIEAIKAEIDGKLVVAGRWTLVDPDVEGGGQGDGEPKSKPPEGSEEFRKATMQAAAKQFEEKLKGLKHFELINLNVLSGHQRHGLGTKLTQLCLARADEKGLPVFLMSVPSARDFYVRFGFEVFDVFEFDLGDWGGKFRGWGKYRFYGMLRPAQKDTSKH</sequence>
<dbReference type="Gene3D" id="3.40.630.30">
    <property type="match status" value="1"/>
</dbReference>
<reference evidence="3 4" key="1">
    <citation type="submission" date="2016-03" db="EMBL/GenBank/DDBJ databases">
        <authorList>
            <person name="Ploux O."/>
        </authorList>
    </citation>
    <scope>NUCLEOTIDE SEQUENCE [LARGE SCALE GENOMIC DNA]</scope>
    <source>
        <strain evidence="3 4">UAMH 11012</strain>
    </source>
</reference>
<evidence type="ECO:0000259" key="2">
    <source>
        <dbReference type="PROSITE" id="PS51186"/>
    </source>
</evidence>
<name>A0A1L7XI82_9HELO</name>
<dbReference type="PROSITE" id="PS51186">
    <property type="entry name" value="GNAT"/>
    <property type="match status" value="1"/>
</dbReference>